<dbReference type="EMBL" id="JACEIK010000532">
    <property type="protein sequence ID" value="MCD7458630.1"/>
    <property type="molecule type" value="Genomic_DNA"/>
</dbReference>
<protein>
    <submittedName>
        <fullName evidence="1">Uncharacterized protein</fullName>
    </submittedName>
</protein>
<name>A0ABS8SI84_DATST</name>
<organism evidence="1 2">
    <name type="scientific">Datura stramonium</name>
    <name type="common">Jimsonweed</name>
    <name type="synonym">Common thornapple</name>
    <dbReference type="NCBI Taxonomy" id="4076"/>
    <lineage>
        <taxon>Eukaryota</taxon>
        <taxon>Viridiplantae</taxon>
        <taxon>Streptophyta</taxon>
        <taxon>Embryophyta</taxon>
        <taxon>Tracheophyta</taxon>
        <taxon>Spermatophyta</taxon>
        <taxon>Magnoliopsida</taxon>
        <taxon>eudicotyledons</taxon>
        <taxon>Gunneridae</taxon>
        <taxon>Pentapetalae</taxon>
        <taxon>asterids</taxon>
        <taxon>lamiids</taxon>
        <taxon>Solanales</taxon>
        <taxon>Solanaceae</taxon>
        <taxon>Solanoideae</taxon>
        <taxon>Datureae</taxon>
        <taxon>Datura</taxon>
    </lineage>
</organism>
<keyword evidence="2" id="KW-1185">Reference proteome</keyword>
<gene>
    <name evidence="1" type="ORF">HAX54_038780</name>
</gene>
<sequence>MVRRRDVATRSELTGYILNAKESRREDPNETVLIAEFLNGTTINEVVAPQTNPEPIPTEDKEKQLPSWTTLFKYNLSGENGMALS</sequence>
<dbReference type="Proteomes" id="UP000823775">
    <property type="component" value="Unassembled WGS sequence"/>
</dbReference>
<reference evidence="1 2" key="1">
    <citation type="journal article" date="2021" name="BMC Genomics">
        <title>Datura genome reveals duplications of psychoactive alkaloid biosynthetic genes and high mutation rate following tissue culture.</title>
        <authorList>
            <person name="Rajewski A."/>
            <person name="Carter-House D."/>
            <person name="Stajich J."/>
            <person name="Litt A."/>
        </authorList>
    </citation>
    <scope>NUCLEOTIDE SEQUENCE [LARGE SCALE GENOMIC DNA]</scope>
    <source>
        <strain evidence="1">AR-01</strain>
    </source>
</reference>
<accession>A0ABS8SI84</accession>
<proteinExistence type="predicted"/>
<comment type="caution">
    <text evidence="1">The sequence shown here is derived from an EMBL/GenBank/DDBJ whole genome shotgun (WGS) entry which is preliminary data.</text>
</comment>
<evidence type="ECO:0000313" key="2">
    <source>
        <dbReference type="Proteomes" id="UP000823775"/>
    </source>
</evidence>
<evidence type="ECO:0000313" key="1">
    <source>
        <dbReference type="EMBL" id="MCD7458630.1"/>
    </source>
</evidence>